<dbReference type="Gene3D" id="2.10.260.10">
    <property type="match status" value="1"/>
</dbReference>
<dbReference type="SUPFAM" id="SSF89447">
    <property type="entry name" value="AbrB/MazE/MraZ-like"/>
    <property type="match status" value="1"/>
</dbReference>
<evidence type="ECO:0000313" key="2">
    <source>
        <dbReference type="Proteomes" id="UP001597214"/>
    </source>
</evidence>
<gene>
    <name evidence="1" type="ORF">ACFSCX_17075</name>
</gene>
<dbReference type="InterPro" id="IPR037914">
    <property type="entry name" value="SpoVT-AbrB_sf"/>
</dbReference>
<organism evidence="1 2">
    <name type="scientific">Bacillus salitolerans</name>
    <dbReference type="NCBI Taxonomy" id="1437434"/>
    <lineage>
        <taxon>Bacteria</taxon>
        <taxon>Bacillati</taxon>
        <taxon>Bacillota</taxon>
        <taxon>Bacilli</taxon>
        <taxon>Bacillales</taxon>
        <taxon>Bacillaceae</taxon>
        <taxon>Bacillus</taxon>
    </lineage>
</organism>
<comment type="caution">
    <text evidence="1">The sequence shown here is derived from an EMBL/GenBank/DDBJ whole genome shotgun (WGS) entry which is preliminary data.</text>
</comment>
<proteinExistence type="predicted"/>
<dbReference type="Proteomes" id="UP001597214">
    <property type="component" value="Unassembled WGS sequence"/>
</dbReference>
<dbReference type="GO" id="GO:0003677">
    <property type="term" value="F:DNA binding"/>
    <property type="evidence" value="ECO:0007669"/>
    <property type="project" value="UniProtKB-KW"/>
</dbReference>
<name>A0ABW4LSY3_9BACI</name>
<dbReference type="RefSeq" id="WP_377929453.1">
    <property type="nucleotide sequence ID" value="NZ_JBHUEM010000040.1"/>
</dbReference>
<keyword evidence="1" id="KW-0238">DNA-binding</keyword>
<reference evidence="2" key="1">
    <citation type="journal article" date="2019" name="Int. J. Syst. Evol. Microbiol.">
        <title>The Global Catalogue of Microorganisms (GCM) 10K type strain sequencing project: providing services to taxonomists for standard genome sequencing and annotation.</title>
        <authorList>
            <consortium name="The Broad Institute Genomics Platform"/>
            <consortium name="The Broad Institute Genome Sequencing Center for Infectious Disease"/>
            <person name="Wu L."/>
            <person name="Ma J."/>
        </authorList>
    </citation>
    <scope>NUCLEOTIDE SEQUENCE [LARGE SCALE GENOMIC DNA]</scope>
    <source>
        <strain evidence="2">CCUG 49339</strain>
    </source>
</reference>
<sequence length="46" mass="5432">MAKVSSKGQIWLPVDVKEFLKINEGDLIHFRVDEGNRVVWLHKDFH</sequence>
<keyword evidence="2" id="KW-1185">Reference proteome</keyword>
<protein>
    <submittedName>
        <fullName evidence="1">AbrB/MazE/SpoVT family DNA-binding domain-containing protein</fullName>
    </submittedName>
</protein>
<evidence type="ECO:0000313" key="1">
    <source>
        <dbReference type="EMBL" id="MFD1738240.1"/>
    </source>
</evidence>
<accession>A0ABW4LSY3</accession>
<dbReference type="EMBL" id="JBHUEM010000040">
    <property type="protein sequence ID" value="MFD1738240.1"/>
    <property type="molecule type" value="Genomic_DNA"/>
</dbReference>